<feature type="binding site" evidence="7">
    <location>
        <position position="161"/>
    </location>
    <ligand>
        <name>Zn(2+)</name>
        <dbReference type="ChEBI" id="CHEBI:29105"/>
        <note>catalytic</note>
    </ligand>
</feature>
<evidence type="ECO:0000256" key="2">
    <source>
        <dbReference type="ARBA" id="ARBA00022722"/>
    </source>
</evidence>
<evidence type="ECO:0000256" key="5">
    <source>
        <dbReference type="ARBA" id="ARBA00022801"/>
    </source>
</evidence>
<dbReference type="SUPFAM" id="SSF55486">
    <property type="entry name" value="Metalloproteases ('zincins'), catalytic domain"/>
    <property type="match status" value="1"/>
</dbReference>
<keyword evidence="4 7" id="KW-0255">Endonuclease</keyword>
<dbReference type="OrthoDB" id="9807740at2"/>
<dbReference type="Proteomes" id="UP000216998">
    <property type="component" value="Unassembled WGS sequence"/>
</dbReference>
<comment type="cofactor">
    <cofactor evidence="7">
        <name>Zn(2+)</name>
        <dbReference type="ChEBI" id="CHEBI:29105"/>
    </cofactor>
    <text evidence="7">Binds 1 zinc ion.</text>
</comment>
<dbReference type="PANTHER" id="PTHR46986:SF1">
    <property type="entry name" value="ENDORIBONUCLEASE YBEY, CHLOROPLASTIC"/>
    <property type="match status" value="1"/>
</dbReference>
<feature type="binding site" evidence="7">
    <location>
        <position position="165"/>
    </location>
    <ligand>
        <name>Zn(2+)</name>
        <dbReference type="ChEBI" id="CHEBI:29105"/>
        <note>catalytic</note>
    </ligand>
</feature>
<keyword evidence="7" id="KW-0963">Cytoplasm</keyword>
<keyword evidence="5 7" id="KW-0378">Hydrolase</keyword>
<evidence type="ECO:0000256" key="7">
    <source>
        <dbReference type="HAMAP-Rule" id="MF_00009"/>
    </source>
</evidence>
<comment type="caution">
    <text evidence="9">The sequence shown here is derived from an EMBL/GenBank/DDBJ whole genome shotgun (WGS) entry which is preliminary data.</text>
</comment>
<keyword evidence="6 7" id="KW-0862">Zinc</keyword>
<feature type="region of interest" description="Disordered" evidence="8">
    <location>
        <begin position="198"/>
        <end position="231"/>
    </location>
</feature>
<evidence type="ECO:0000256" key="3">
    <source>
        <dbReference type="ARBA" id="ARBA00022723"/>
    </source>
</evidence>
<dbReference type="PANTHER" id="PTHR46986">
    <property type="entry name" value="ENDORIBONUCLEASE YBEY, CHLOROPLASTIC"/>
    <property type="match status" value="1"/>
</dbReference>
<keyword evidence="2 7" id="KW-0540">Nuclease</keyword>
<proteinExistence type="inferred from homology"/>
<dbReference type="Gene3D" id="3.40.390.30">
    <property type="entry name" value="Metalloproteases ('zincins'), catalytic domain"/>
    <property type="match status" value="1"/>
</dbReference>
<keyword evidence="7" id="KW-0690">Ribosome biogenesis</keyword>
<feature type="binding site" evidence="7">
    <location>
        <position position="171"/>
    </location>
    <ligand>
        <name>Zn(2+)</name>
        <dbReference type="ChEBI" id="CHEBI:29105"/>
        <note>catalytic</note>
    </ligand>
</feature>
<dbReference type="NCBIfam" id="TIGR00043">
    <property type="entry name" value="rRNA maturation RNase YbeY"/>
    <property type="match status" value="1"/>
</dbReference>
<dbReference type="EC" id="3.1.-.-" evidence="7"/>
<dbReference type="GO" id="GO:0006364">
    <property type="term" value="P:rRNA processing"/>
    <property type="evidence" value="ECO:0007669"/>
    <property type="project" value="UniProtKB-UniRule"/>
</dbReference>
<gene>
    <name evidence="7 9" type="primary">ybeY</name>
    <name evidence="9" type="ORF">CHU95_13030</name>
</gene>
<keyword evidence="7" id="KW-0698">rRNA processing</keyword>
<dbReference type="PROSITE" id="PS01306">
    <property type="entry name" value="UPF0054"/>
    <property type="match status" value="1"/>
</dbReference>
<sequence length="231" mass="25024">MPDRVEIALSIEDERWEASVADVEMLCERAARSALMAAHAQDPDWLPEGPVEMSVVLADDATVQELNKNYRGKDKPTNVLSFALYADGGADEGEDEGFDAEQQGEEQPAEVDGDGDVEFLSPDAPVPVILGDVILAFETVEREAREQRKAFADHLAHLVTHGVLHLLGYDHIEDSEAEQMERLETQILSGLGIADPYAGLPEGHRAPDDPGGAVYDSGDMSPGPVPITPER</sequence>
<dbReference type="GO" id="GO:0005737">
    <property type="term" value="C:cytoplasm"/>
    <property type="evidence" value="ECO:0007669"/>
    <property type="project" value="UniProtKB-SubCell"/>
</dbReference>
<evidence type="ECO:0000256" key="1">
    <source>
        <dbReference type="ARBA" id="ARBA00010875"/>
    </source>
</evidence>
<dbReference type="GO" id="GO:0004222">
    <property type="term" value="F:metalloendopeptidase activity"/>
    <property type="evidence" value="ECO:0007669"/>
    <property type="project" value="InterPro"/>
</dbReference>
<comment type="subcellular location">
    <subcellularLocation>
        <location evidence="7">Cytoplasm</location>
    </subcellularLocation>
</comment>
<keyword evidence="10" id="KW-1185">Reference proteome</keyword>
<dbReference type="GO" id="GO:0008270">
    <property type="term" value="F:zinc ion binding"/>
    <property type="evidence" value="ECO:0007669"/>
    <property type="project" value="UniProtKB-UniRule"/>
</dbReference>
<accession>A0A255YY49</accession>
<protein>
    <recommendedName>
        <fullName evidence="7">Endoribonuclease YbeY</fullName>
        <ecNumber evidence="7">3.1.-.-</ecNumber>
    </recommendedName>
</protein>
<organism evidence="9 10">
    <name type="scientific">Niveispirillum lacus</name>
    <dbReference type="NCBI Taxonomy" id="1981099"/>
    <lineage>
        <taxon>Bacteria</taxon>
        <taxon>Pseudomonadati</taxon>
        <taxon>Pseudomonadota</taxon>
        <taxon>Alphaproteobacteria</taxon>
        <taxon>Rhodospirillales</taxon>
        <taxon>Azospirillaceae</taxon>
        <taxon>Niveispirillum</taxon>
    </lineage>
</organism>
<dbReference type="InterPro" id="IPR023091">
    <property type="entry name" value="MetalPrtase_cat_dom_sf_prd"/>
</dbReference>
<dbReference type="InterPro" id="IPR020549">
    <property type="entry name" value="YbeY_CS"/>
</dbReference>
<dbReference type="AlphaFoldDB" id="A0A255YY49"/>
<reference evidence="9 10" key="1">
    <citation type="submission" date="2017-07" db="EMBL/GenBank/DDBJ databases">
        <title>Niveispirillum cyanobacteriorum sp. nov., isolated from cyanobacterial aggregates in a eutrophic lake.</title>
        <authorList>
            <person name="Cai H."/>
        </authorList>
    </citation>
    <scope>NUCLEOTIDE SEQUENCE [LARGE SCALE GENOMIC DNA]</scope>
    <source>
        <strain evidence="10">TH1-14</strain>
    </source>
</reference>
<dbReference type="EMBL" id="NOXU01000030">
    <property type="protein sequence ID" value="OYQ33350.1"/>
    <property type="molecule type" value="Genomic_DNA"/>
</dbReference>
<dbReference type="HAMAP" id="MF_00009">
    <property type="entry name" value="Endoribonucl_YbeY"/>
    <property type="match status" value="1"/>
</dbReference>
<evidence type="ECO:0000256" key="4">
    <source>
        <dbReference type="ARBA" id="ARBA00022759"/>
    </source>
</evidence>
<dbReference type="GO" id="GO:0004521">
    <property type="term" value="F:RNA endonuclease activity"/>
    <property type="evidence" value="ECO:0007669"/>
    <property type="project" value="UniProtKB-UniRule"/>
</dbReference>
<evidence type="ECO:0000313" key="10">
    <source>
        <dbReference type="Proteomes" id="UP000216998"/>
    </source>
</evidence>
<dbReference type="Pfam" id="PF02130">
    <property type="entry name" value="YbeY"/>
    <property type="match status" value="1"/>
</dbReference>
<evidence type="ECO:0000256" key="6">
    <source>
        <dbReference type="ARBA" id="ARBA00022833"/>
    </source>
</evidence>
<name>A0A255YY49_9PROT</name>
<evidence type="ECO:0000256" key="8">
    <source>
        <dbReference type="SAM" id="MobiDB-lite"/>
    </source>
</evidence>
<dbReference type="RefSeq" id="WP_094456791.1">
    <property type="nucleotide sequence ID" value="NZ_NOXU01000030.1"/>
</dbReference>
<comment type="similarity">
    <text evidence="1 7">Belongs to the endoribonuclease YbeY family.</text>
</comment>
<dbReference type="InterPro" id="IPR002036">
    <property type="entry name" value="YbeY"/>
</dbReference>
<evidence type="ECO:0000313" key="9">
    <source>
        <dbReference type="EMBL" id="OYQ33350.1"/>
    </source>
</evidence>
<feature type="region of interest" description="Disordered" evidence="8">
    <location>
        <begin position="91"/>
        <end position="116"/>
    </location>
</feature>
<keyword evidence="3 7" id="KW-0479">Metal-binding</keyword>
<comment type="function">
    <text evidence="7">Single strand-specific metallo-endoribonuclease involved in late-stage 70S ribosome quality control and in maturation of the 3' terminus of the 16S rRNA.</text>
</comment>